<gene>
    <name evidence="1" type="ORF">PXEA_LOCUS15129</name>
</gene>
<name>A0A3S5BWJ0_9PLAT</name>
<proteinExistence type="predicted"/>
<protein>
    <submittedName>
        <fullName evidence="1">Uncharacterized protein</fullName>
    </submittedName>
</protein>
<accession>A0A3S5BWJ0</accession>
<comment type="caution">
    <text evidence="1">The sequence shown here is derived from an EMBL/GenBank/DDBJ whole genome shotgun (WGS) entry which is preliminary data.</text>
</comment>
<dbReference type="Proteomes" id="UP000784294">
    <property type="component" value="Unassembled WGS sequence"/>
</dbReference>
<dbReference type="AlphaFoldDB" id="A0A3S5BWJ0"/>
<evidence type="ECO:0000313" key="2">
    <source>
        <dbReference type="Proteomes" id="UP000784294"/>
    </source>
</evidence>
<evidence type="ECO:0000313" key="1">
    <source>
        <dbReference type="EMBL" id="VEL21689.1"/>
    </source>
</evidence>
<keyword evidence="2" id="KW-1185">Reference proteome</keyword>
<organism evidence="1 2">
    <name type="scientific">Protopolystoma xenopodis</name>
    <dbReference type="NCBI Taxonomy" id="117903"/>
    <lineage>
        <taxon>Eukaryota</taxon>
        <taxon>Metazoa</taxon>
        <taxon>Spiralia</taxon>
        <taxon>Lophotrochozoa</taxon>
        <taxon>Platyhelminthes</taxon>
        <taxon>Monogenea</taxon>
        <taxon>Polyopisthocotylea</taxon>
        <taxon>Polystomatidea</taxon>
        <taxon>Polystomatidae</taxon>
        <taxon>Protopolystoma</taxon>
    </lineage>
</organism>
<sequence>MIPLAGKTHQIVLFFHLPGLGPNILKYSNRLTLQRSPQLSHGK</sequence>
<reference evidence="1" key="1">
    <citation type="submission" date="2018-11" db="EMBL/GenBank/DDBJ databases">
        <authorList>
            <consortium name="Pathogen Informatics"/>
        </authorList>
    </citation>
    <scope>NUCLEOTIDE SEQUENCE</scope>
</reference>
<dbReference type="EMBL" id="CAAALY010052579">
    <property type="protein sequence ID" value="VEL21689.1"/>
    <property type="molecule type" value="Genomic_DNA"/>
</dbReference>